<comment type="caution">
    <text evidence="2">The sequence shown here is derived from an EMBL/GenBank/DDBJ whole genome shotgun (WGS) entry which is preliminary data.</text>
</comment>
<evidence type="ECO:0000313" key="2">
    <source>
        <dbReference type="EMBL" id="MFD1190819.1"/>
    </source>
</evidence>
<feature type="compositionally biased region" description="Basic and acidic residues" evidence="1">
    <location>
        <begin position="242"/>
        <end position="258"/>
    </location>
</feature>
<feature type="region of interest" description="Disordered" evidence="1">
    <location>
        <begin position="222"/>
        <end position="267"/>
    </location>
</feature>
<evidence type="ECO:0000256" key="1">
    <source>
        <dbReference type="SAM" id="MobiDB-lite"/>
    </source>
</evidence>
<proteinExistence type="predicted"/>
<protein>
    <submittedName>
        <fullName evidence="2">Uncharacterized protein</fullName>
    </submittedName>
</protein>
<dbReference type="Proteomes" id="UP001597216">
    <property type="component" value="Unassembled WGS sequence"/>
</dbReference>
<dbReference type="EMBL" id="JBHTLQ010000017">
    <property type="protein sequence ID" value="MFD1190819.1"/>
    <property type="molecule type" value="Genomic_DNA"/>
</dbReference>
<dbReference type="RefSeq" id="WP_377353427.1">
    <property type="nucleotide sequence ID" value="NZ_JBHTLQ010000017.1"/>
</dbReference>
<keyword evidence="3" id="KW-1185">Reference proteome</keyword>
<accession>A0ABW3T0Y9</accession>
<gene>
    <name evidence="2" type="ORF">ACFQ27_09525</name>
</gene>
<reference evidence="3" key="1">
    <citation type="journal article" date="2019" name="Int. J. Syst. Evol. Microbiol.">
        <title>The Global Catalogue of Microorganisms (GCM) 10K type strain sequencing project: providing services to taxonomists for standard genome sequencing and annotation.</title>
        <authorList>
            <consortium name="The Broad Institute Genomics Platform"/>
            <consortium name="The Broad Institute Genome Sequencing Center for Infectious Disease"/>
            <person name="Wu L."/>
            <person name="Ma J."/>
        </authorList>
    </citation>
    <scope>NUCLEOTIDE SEQUENCE [LARGE SCALE GENOMIC DNA]</scope>
    <source>
        <strain evidence="3">CCUG 55074</strain>
    </source>
</reference>
<sequence>MIALINLRTNMLLTQTHAQHGSNDDGPEVRPDIVNSSTPPVAVAAPTTTNNPAALCSTPASDLGSGLHDTHELGFADQIAQASNSATEGVSIEVDEQGNAVLDEVLTSDGVVPIVRNGIDPVPSGASFRLIPAKIDELEAIEDLGALAVALNLNMVRGDTPRALALLNKVKDLNPAGMAAFAWGIGPLLPPPTPKPKVRSKSKPRHARQRVTFPNLFAAIDDNAHREAGTGEVTPPNSMAMEVKRGEPADRAEVHADATDAEGSNNA</sequence>
<name>A0ABW3T0Y9_9CAUL</name>
<organism evidence="2 3">
    <name type="scientific">Phenylobacterium conjunctum</name>
    <dbReference type="NCBI Taxonomy" id="1298959"/>
    <lineage>
        <taxon>Bacteria</taxon>
        <taxon>Pseudomonadati</taxon>
        <taxon>Pseudomonadota</taxon>
        <taxon>Alphaproteobacteria</taxon>
        <taxon>Caulobacterales</taxon>
        <taxon>Caulobacteraceae</taxon>
        <taxon>Phenylobacterium</taxon>
    </lineage>
</organism>
<evidence type="ECO:0000313" key="3">
    <source>
        <dbReference type="Proteomes" id="UP001597216"/>
    </source>
</evidence>